<gene>
    <name evidence="5" type="ORF">NPX13_g6702</name>
</gene>
<dbReference type="EMBL" id="JANPWZ010001218">
    <property type="protein sequence ID" value="KAJ3567631.1"/>
    <property type="molecule type" value="Genomic_DNA"/>
</dbReference>
<dbReference type="Pfam" id="PF24883">
    <property type="entry name" value="NPHP3_N"/>
    <property type="match status" value="1"/>
</dbReference>
<feature type="domain" description="C2H2-type" evidence="4">
    <location>
        <begin position="834"/>
        <end position="861"/>
    </location>
</feature>
<dbReference type="Pfam" id="PF06985">
    <property type="entry name" value="HET"/>
    <property type="match status" value="1"/>
</dbReference>
<protein>
    <recommendedName>
        <fullName evidence="4">C2H2-type domain-containing protein</fullName>
    </recommendedName>
</protein>
<evidence type="ECO:0000259" key="4">
    <source>
        <dbReference type="SMART" id="SM00355"/>
    </source>
</evidence>
<dbReference type="VEuPathDB" id="FungiDB:F4678DRAFT_474143"/>
<dbReference type="InterPro" id="IPR027417">
    <property type="entry name" value="P-loop_NTPase"/>
</dbReference>
<feature type="region of interest" description="Disordered" evidence="3">
    <location>
        <begin position="992"/>
        <end position="1022"/>
    </location>
</feature>
<keyword evidence="2" id="KW-0175">Coiled coil</keyword>
<accession>A0A9W8NCD4</accession>
<sequence>MPSAAEVMKSSLAEFSRELQPPSLFEKFLQTRLHDLKLKILEIQTSQERRKSMTDFSRITSFIRAFDGFAETFCLTPEQTACVWGPVKYVLHVVKDDVKALDEILQSYRGLGTRIPSVVPYTSLVTERPEVSICLAYMYKDLLQFQKCLLKLFAGHDWKATFHTNWRYYHSDSFQDVLKSFDQHGKALEDLLRAHHYQQANEHRQITSDMSQRLNNHLQNYQNDRQDLEIHIRRYEEDRDKLLHDAEEQEKHRKNQRSAAYKKWVSAPGLQESFHSICKGTRAEFPGTTDWIVKHDVVNGWIHEDPPEKSILCLSGKKGAGKTILASRLIDYCKEHLLDFKTSFFYCREDDPNQNSCLAIYKWLLIQMLDHHEDLLPSCYEKTLKGSEMLNDETVARALIGLFCNADLNQFIIIDGIDEIEAPQRKPLLQFFAGLVDKCDAYKPGKVRVMFLGHDLADYQQLKCMESATIMRLEQKIIKRDIELFVATKAKELKEKFSLTDEELHNAQVETVKHSDGMFLFATLVMDYLLEQPTVECLKGELKELETRFPEDLREAYHKVISRLRRDLGENQWRMTTKIFGWLACAKRPLNWHEIQAALSMVIHGSGSSFVMDYHNKQLRDDIRAICGSLVQKIGNRIMFSHSTAKLFIVNTQDLNEIEIECSLARICLRYLSSQCFRKGLSETQLKDLTRQGYYAFQDYALAKWGHHLEAVIKAGPHELDIRSAEDFSQVLSHFATVYRTELSITTDAEERILRAKQDCREFANCDFYEVLVIIWAHFSQHQLAHFKERNKSSLPTLGALLKSTRTILETFGTSNKAEGGIEEIKIRYGEFLFKCDRFTCDYFYEGFETKEARDNHLKRHDRPYHCPIPGCSVNAFGFSTNKDREKHIRQYHPDETSESRFTHMPRELVEDARCLIESANLYELLCQLGKVEIEDDICNTLEAFVVLKRRWPSSNGIVTGAKSSPVLVHSRLGFGSLSAMDALPTRYCFSDHEHDPSRQSRKRKRVDLSVSSETPGLDLIGPSGISTTKELQLYHTGSQDNMKLARHWIKDCLENHDMCASGSSHRHASFIPTRLVDTQDPNRPYLVTVTDVKGIEYITLSYVWGKGVRFRTTRENYEEHQQRIPLENVPDTFAQAFQVTRDLGYRYIWIDALCIIQDDKGDLARELAIMGEIYRHATFTVFAERAPDVFAGLFQKRDPYLYRPCTVNIKTEADDDAMLKQLTLGTIVTGPNYLKDRGWVLQEEVLSTRSLFFGKQMSWECTASEASETWPAPLPRKSALTHGRATCEDKLRLWLYAPAKMRSAPREKWFRWNHYDAWYSVMEEYSTKSLSFAKDQLRALSGLADLFQKAHQSTYLAGLWREDLQFGLAWYVASNDPRSVSAAGAQKPSWSWASVGIVRLKHRSYAAFSQHIPSEGFEILDASCSPADEANPLGSVVSGILRVRARIKKLTLCWSADYVVDRTEFSYGGTGTATMTRGEHPRFPALVVDSRSNRVVGEAALDRPIDTKPRCAVWCALLHVQKVSEDLRHATALILEQDKTDTTTYRRLGLLFLPDQHNESLSFSDYGTETITIV</sequence>
<proteinExistence type="predicted"/>
<evidence type="ECO:0000313" key="5">
    <source>
        <dbReference type="EMBL" id="KAJ3567631.1"/>
    </source>
</evidence>
<keyword evidence="6" id="KW-1185">Reference proteome</keyword>
<dbReference type="Proteomes" id="UP001148614">
    <property type="component" value="Unassembled WGS sequence"/>
</dbReference>
<reference evidence="5" key="1">
    <citation type="submission" date="2022-07" db="EMBL/GenBank/DDBJ databases">
        <title>Genome Sequence of Xylaria arbuscula.</title>
        <authorList>
            <person name="Buettner E."/>
        </authorList>
    </citation>
    <scope>NUCLEOTIDE SEQUENCE</scope>
    <source>
        <strain evidence="5">VT107</strain>
    </source>
</reference>
<keyword evidence="1" id="KW-0677">Repeat</keyword>
<feature type="coiled-coil region" evidence="2">
    <location>
        <begin position="211"/>
        <end position="252"/>
    </location>
</feature>
<name>A0A9W8NCD4_9PEZI</name>
<evidence type="ECO:0000313" key="6">
    <source>
        <dbReference type="Proteomes" id="UP001148614"/>
    </source>
</evidence>
<dbReference type="PANTHER" id="PTHR33112:SF16">
    <property type="entry name" value="HETEROKARYON INCOMPATIBILITY DOMAIN-CONTAINING PROTEIN"/>
    <property type="match status" value="1"/>
</dbReference>
<dbReference type="InterPro" id="IPR013087">
    <property type="entry name" value="Znf_C2H2_type"/>
</dbReference>
<dbReference type="SUPFAM" id="SSF52540">
    <property type="entry name" value="P-loop containing nucleoside triphosphate hydrolases"/>
    <property type="match status" value="1"/>
</dbReference>
<organism evidence="5 6">
    <name type="scientific">Xylaria arbuscula</name>
    <dbReference type="NCBI Taxonomy" id="114810"/>
    <lineage>
        <taxon>Eukaryota</taxon>
        <taxon>Fungi</taxon>
        <taxon>Dikarya</taxon>
        <taxon>Ascomycota</taxon>
        <taxon>Pezizomycotina</taxon>
        <taxon>Sordariomycetes</taxon>
        <taxon>Xylariomycetidae</taxon>
        <taxon>Xylariales</taxon>
        <taxon>Xylariaceae</taxon>
        <taxon>Xylaria</taxon>
    </lineage>
</organism>
<dbReference type="VEuPathDB" id="FungiDB:F4678DRAFT_481832"/>
<evidence type="ECO:0000256" key="1">
    <source>
        <dbReference type="ARBA" id="ARBA00022737"/>
    </source>
</evidence>
<evidence type="ECO:0000256" key="3">
    <source>
        <dbReference type="SAM" id="MobiDB-lite"/>
    </source>
</evidence>
<dbReference type="InterPro" id="IPR054471">
    <property type="entry name" value="GPIID_WHD"/>
</dbReference>
<comment type="caution">
    <text evidence="5">The sequence shown here is derived from an EMBL/GenBank/DDBJ whole genome shotgun (WGS) entry which is preliminary data.</text>
</comment>
<dbReference type="Pfam" id="PF22939">
    <property type="entry name" value="WHD_GPIID"/>
    <property type="match status" value="1"/>
</dbReference>
<dbReference type="InterPro" id="IPR010730">
    <property type="entry name" value="HET"/>
</dbReference>
<dbReference type="InterPro" id="IPR056884">
    <property type="entry name" value="NPHP3-like_N"/>
</dbReference>
<evidence type="ECO:0000256" key="2">
    <source>
        <dbReference type="SAM" id="Coils"/>
    </source>
</evidence>
<dbReference type="PANTHER" id="PTHR33112">
    <property type="entry name" value="DOMAIN PROTEIN, PUTATIVE-RELATED"/>
    <property type="match status" value="1"/>
</dbReference>
<dbReference type="SMART" id="SM00355">
    <property type="entry name" value="ZnF_C2H2"/>
    <property type="match status" value="2"/>
</dbReference>
<dbReference type="Gene3D" id="3.40.50.300">
    <property type="entry name" value="P-loop containing nucleotide triphosphate hydrolases"/>
    <property type="match status" value="1"/>
</dbReference>
<feature type="domain" description="C2H2-type" evidence="4">
    <location>
        <begin position="865"/>
        <end position="893"/>
    </location>
</feature>